<sequence length="263" mass="29372">MFYCDPDSRYCYALSFDLDDMTIDAVISKDGITPSLRPEDVPLRSGPPTREELLVHYPHKFSWAQLKTFVNSGSALERHSEEPPQGIEHSDSDGSLPTIPADAPKYFTADTPPSLISIIMNDWPYSVPPEIEHALIWTCLPVIPPDLPPSIAPRVLQDGLWGFTGSNLPPPSPSTLHECLPALSDWNVTADKLIRSPQGTPEEDELVRQTSSEIDAFVRRRWVESEWETAWFVNPPRLQSVPGLAHIHVFARHKSPEETGGGY</sequence>
<dbReference type="Pfam" id="PF12239">
    <property type="entry name" value="DUF3605"/>
    <property type="match status" value="2"/>
</dbReference>
<dbReference type="GO" id="GO:0005737">
    <property type="term" value="C:cytoplasm"/>
    <property type="evidence" value="ECO:0007669"/>
    <property type="project" value="TreeGrafter"/>
</dbReference>
<feature type="region of interest" description="Disordered" evidence="1">
    <location>
        <begin position="74"/>
        <end position="101"/>
    </location>
</feature>
<comment type="caution">
    <text evidence="2">The sequence shown here is derived from an EMBL/GenBank/DDBJ whole genome shotgun (WGS) entry which is preliminary data.</text>
</comment>
<proteinExistence type="predicted"/>
<protein>
    <submittedName>
        <fullName evidence="2">Uncharacterized protein</fullName>
    </submittedName>
</protein>
<reference evidence="2 3" key="1">
    <citation type="submission" date="2019-02" db="EMBL/GenBank/DDBJ databases">
        <title>Genome sequencing of the rare red list fungi Phlebia centrifuga.</title>
        <authorList>
            <person name="Buettner E."/>
            <person name="Kellner H."/>
        </authorList>
    </citation>
    <scope>NUCLEOTIDE SEQUENCE [LARGE SCALE GENOMIC DNA]</scope>
    <source>
        <strain evidence="2 3">DSM 108282</strain>
    </source>
</reference>
<feature type="compositionally biased region" description="Basic and acidic residues" evidence="1">
    <location>
        <begin position="76"/>
        <end position="92"/>
    </location>
</feature>
<accession>A0A4S4KQP3</accession>
<dbReference type="AlphaFoldDB" id="A0A4S4KQP3"/>
<evidence type="ECO:0000313" key="3">
    <source>
        <dbReference type="Proteomes" id="UP000309038"/>
    </source>
</evidence>
<dbReference type="InterPro" id="IPR022036">
    <property type="entry name" value="DUF3605"/>
</dbReference>
<name>A0A4S4KQP3_9APHY</name>
<gene>
    <name evidence="2" type="ORF">EW026_g2313</name>
</gene>
<keyword evidence="3" id="KW-1185">Reference proteome</keyword>
<dbReference type="PANTHER" id="PTHR35020">
    <property type="entry name" value="N-ACETYLGLUCOSAMINE-INDUCED PROTEIN 1"/>
    <property type="match status" value="1"/>
</dbReference>
<evidence type="ECO:0000313" key="2">
    <source>
        <dbReference type="EMBL" id="THH00188.1"/>
    </source>
</evidence>
<dbReference type="GO" id="GO:0006044">
    <property type="term" value="P:N-acetylglucosamine metabolic process"/>
    <property type="evidence" value="ECO:0007669"/>
    <property type="project" value="TreeGrafter"/>
</dbReference>
<organism evidence="2 3">
    <name type="scientific">Hermanssonia centrifuga</name>
    <dbReference type="NCBI Taxonomy" id="98765"/>
    <lineage>
        <taxon>Eukaryota</taxon>
        <taxon>Fungi</taxon>
        <taxon>Dikarya</taxon>
        <taxon>Basidiomycota</taxon>
        <taxon>Agaricomycotina</taxon>
        <taxon>Agaricomycetes</taxon>
        <taxon>Polyporales</taxon>
        <taxon>Meruliaceae</taxon>
        <taxon>Hermanssonia</taxon>
    </lineage>
</organism>
<dbReference type="Proteomes" id="UP000309038">
    <property type="component" value="Unassembled WGS sequence"/>
</dbReference>
<dbReference type="EMBL" id="SGPJ01000057">
    <property type="protein sequence ID" value="THH00188.1"/>
    <property type="molecule type" value="Genomic_DNA"/>
</dbReference>
<dbReference type="PANTHER" id="PTHR35020:SF2">
    <property type="entry name" value="N-ACETYLGLUCOSAMINE-INDUCED PROTEIN 1"/>
    <property type="match status" value="1"/>
</dbReference>
<evidence type="ECO:0000256" key="1">
    <source>
        <dbReference type="SAM" id="MobiDB-lite"/>
    </source>
</evidence>